<keyword evidence="1" id="KW-0472">Membrane</keyword>
<feature type="transmembrane region" description="Helical" evidence="1">
    <location>
        <begin position="221"/>
        <end position="241"/>
    </location>
</feature>
<feature type="transmembrane region" description="Helical" evidence="1">
    <location>
        <begin position="351"/>
        <end position="372"/>
    </location>
</feature>
<feature type="transmembrane region" description="Helical" evidence="1">
    <location>
        <begin position="403"/>
        <end position="421"/>
    </location>
</feature>
<evidence type="ECO:0000256" key="1">
    <source>
        <dbReference type="SAM" id="Phobius"/>
    </source>
</evidence>
<dbReference type="Proteomes" id="UP000316770">
    <property type="component" value="Chromosome"/>
</dbReference>
<feature type="transmembrane region" description="Helical" evidence="1">
    <location>
        <begin position="60"/>
        <end position="80"/>
    </location>
</feature>
<name>A0A518IQ45_9BACT</name>
<protein>
    <recommendedName>
        <fullName evidence="4">Oligosaccharide repeat unit polymerase</fullName>
    </recommendedName>
</protein>
<evidence type="ECO:0000313" key="2">
    <source>
        <dbReference type="EMBL" id="QDV55215.1"/>
    </source>
</evidence>
<organism evidence="2 3">
    <name type="scientific">Rosistilla oblonga</name>
    <dbReference type="NCBI Taxonomy" id="2527990"/>
    <lineage>
        <taxon>Bacteria</taxon>
        <taxon>Pseudomonadati</taxon>
        <taxon>Planctomycetota</taxon>
        <taxon>Planctomycetia</taxon>
        <taxon>Pirellulales</taxon>
        <taxon>Pirellulaceae</taxon>
        <taxon>Rosistilla</taxon>
    </lineage>
</organism>
<reference evidence="2 3" key="1">
    <citation type="submission" date="2019-02" db="EMBL/GenBank/DDBJ databases">
        <title>Deep-cultivation of Planctomycetes and their phenomic and genomic characterization uncovers novel biology.</title>
        <authorList>
            <person name="Wiegand S."/>
            <person name="Jogler M."/>
            <person name="Boedeker C."/>
            <person name="Pinto D."/>
            <person name="Vollmers J."/>
            <person name="Rivas-Marin E."/>
            <person name="Kohn T."/>
            <person name="Peeters S.H."/>
            <person name="Heuer A."/>
            <person name="Rast P."/>
            <person name="Oberbeckmann S."/>
            <person name="Bunk B."/>
            <person name="Jeske O."/>
            <person name="Meyerdierks A."/>
            <person name="Storesund J.E."/>
            <person name="Kallscheuer N."/>
            <person name="Luecker S."/>
            <person name="Lage O.M."/>
            <person name="Pohl T."/>
            <person name="Merkel B.J."/>
            <person name="Hornburger P."/>
            <person name="Mueller R.-W."/>
            <person name="Bruemmer F."/>
            <person name="Labrenz M."/>
            <person name="Spormann A.M."/>
            <person name="Op den Camp H."/>
            <person name="Overmann J."/>
            <person name="Amann R."/>
            <person name="Jetten M.S.M."/>
            <person name="Mascher T."/>
            <person name="Medema M.H."/>
            <person name="Devos D.P."/>
            <person name="Kaster A.-K."/>
            <person name="Ovreas L."/>
            <person name="Rohde M."/>
            <person name="Galperin M.Y."/>
            <person name="Jogler C."/>
        </authorList>
    </citation>
    <scope>NUCLEOTIDE SEQUENCE [LARGE SCALE GENOMIC DNA]</scope>
    <source>
        <strain evidence="2 3">Mal33</strain>
    </source>
</reference>
<feature type="transmembrane region" description="Helical" evidence="1">
    <location>
        <begin position="147"/>
        <end position="168"/>
    </location>
</feature>
<feature type="transmembrane region" description="Helical" evidence="1">
    <location>
        <begin position="31"/>
        <end position="48"/>
    </location>
</feature>
<feature type="transmembrane region" description="Helical" evidence="1">
    <location>
        <begin position="199"/>
        <end position="215"/>
    </location>
</feature>
<evidence type="ECO:0008006" key="4">
    <source>
        <dbReference type="Google" id="ProtNLM"/>
    </source>
</evidence>
<keyword evidence="3" id="KW-1185">Reference proteome</keyword>
<dbReference type="RefSeq" id="WP_145282995.1">
    <property type="nucleotide sequence ID" value="NZ_CP036318.1"/>
</dbReference>
<keyword evidence="1" id="KW-0812">Transmembrane</keyword>
<sequence>MTSILHLFIFVFCAVAAGARARFIQHNLFSVLVFAGIGVIHGLVPLLRHTWLRFPETPEAFAAALYCAVGLPVFVMGWIWGQKACKQELQTSLVAGQIRDKSPLFKLVFWICVTAATTAFFLRLWVMGISISDALHGGRFEFRFSGGPIAAMVSYGCLLSMIPGFLGFLINRKYALFGVIFCIAFTTLVFVVSRGSRGLPLGILGSGLVGFLISRPRIKTLNLAIVSFVTIAILSLAISLYEIRKQLATSTATEIGQLLISGDAYADLLTRDPLNYHQMFVQVCKMVPTQADYTPLATQRRILFFFVPHSRFPELKPEDVNATIGHQVFMLPKNAVVTIPPTIPGDAYINFCGYPGIVYLLALGWAIGATISLSQRSYSLYLSATPCYLYYVMMGIRGQPYELFLEFVFLVASTNIVIWTLQRVFNAQLPPLKRPSLRRVRPSIARRQVACNFQASSGQQV</sequence>
<feature type="transmembrane region" description="Helical" evidence="1">
    <location>
        <begin position="174"/>
        <end position="192"/>
    </location>
</feature>
<dbReference type="EMBL" id="CP036318">
    <property type="protein sequence ID" value="QDV55215.1"/>
    <property type="molecule type" value="Genomic_DNA"/>
</dbReference>
<keyword evidence="1" id="KW-1133">Transmembrane helix</keyword>
<accession>A0A518IQ45</accession>
<proteinExistence type="predicted"/>
<gene>
    <name evidence="2" type="ORF">Mal33_11850</name>
</gene>
<evidence type="ECO:0000313" key="3">
    <source>
        <dbReference type="Proteomes" id="UP000316770"/>
    </source>
</evidence>
<dbReference type="AlphaFoldDB" id="A0A518IQ45"/>
<feature type="transmembrane region" description="Helical" evidence="1">
    <location>
        <begin position="107"/>
        <end position="126"/>
    </location>
</feature>